<protein>
    <submittedName>
        <fullName evidence="2">Uncharacterized protein</fullName>
    </submittedName>
</protein>
<evidence type="ECO:0000256" key="1">
    <source>
        <dbReference type="SAM" id="MobiDB-lite"/>
    </source>
</evidence>
<proteinExistence type="predicted"/>
<feature type="compositionally biased region" description="Low complexity" evidence="1">
    <location>
        <begin position="195"/>
        <end position="216"/>
    </location>
</feature>
<reference evidence="2" key="1">
    <citation type="submission" date="2022-05" db="EMBL/GenBank/DDBJ databases">
        <title>A methanotrophic Mycobacterium dominates a cave microbial ecosystem.</title>
        <authorList>
            <person name="Van Spanning R.J.M."/>
            <person name="Guan Q."/>
            <person name="Melkonian C."/>
            <person name="Gallant J."/>
            <person name="Polerecky L."/>
            <person name="Flot J.-F."/>
            <person name="Brandt B.W."/>
            <person name="Braster M."/>
            <person name="Iturbe Espinoza P."/>
            <person name="Aerts J."/>
            <person name="Meima-Franke M."/>
            <person name="Piersma S.R."/>
            <person name="Bunduc C."/>
            <person name="Ummels R."/>
            <person name="Pain A."/>
            <person name="Fleming E.J."/>
            <person name="van der Wel N."/>
            <person name="Gherman V.D."/>
            <person name="Sarbu S.M."/>
            <person name="Bodelier P.L.E."/>
            <person name="Bitter W."/>
        </authorList>
    </citation>
    <scope>NUCLEOTIDE SEQUENCE</scope>
    <source>
        <strain evidence="2">Sulfur Cave</strain>
    </source>
</reference>
<evidence type="ECO:0000313" key="2">
    <source>
        <dbReference type="EMBL" id="UQX10967.1"/>
    </source>
</evidence>
<dbReference type="InterPro" id="IPR011042">
    <property type="entry name" value="6-blade_b-propeller_TolB-like"/>
</dbReference>
<dbReference type="Gene3D" id="2.120.10.30">
    <property type="entry name" value="TolB, C-terminal domain"/>
    <property type="match status" value="1"/>
</dbReference>
<name>A0ABY4QKG3_9MYCO</name>
<gene>
    <name evidence="2" type="ORF">M5I08_24150</name>
</gene>
<sequence>MTLTPVAYFPKNYFLENLAVRADGALLITAVLRRELWWVPRPQPGTLVEPVLVHTFDHPVTGIVEAAPGVFVINLTEAYTIGESHLARVDLTDWAPRQPVTPEIICTFDERARGLNGSRPPDATRLAALRTAFCPRPRRVGLADRLVSRNAGDAGGLRATHRRHRLLGRRRSRSPPRWTPFISGPNGAICTPAMATASPPRSSRTPATPCSLSSPARRCRRSHRLPARRRPVRLRLPLSQAMTSPVCLPPSADPAPVIDDIFGFADDRKVFRATTRRKAPWQSGAVRVSVEQCGRCVQRALRSSADKESNNWMATVSSLTLLRWDRSVSTANASSAPQPVWARIAPKQLMLSALLWSGNDQWHRQTGLDPHLAGAERRLKPACEML</sequence>
<dbReference type="EMBL" id="CP097320">
    <property type="protein sequence ID" value="UQX10967.1"/>
    <property type="molecule type" value="Genomic_DNA"/>
</dbReference>
<dbReference type="Proteomes" id="UP001056610">
    <property type="component" value="Chromosome"/>
</dbReference>
<evidence type="ECO:0000313" key="3">
    <source>
        <dbReference type="Proteomes" id="UP001056610"/>
    </source>
</evidence>
<organism evidence="2 3">
    <name type="scientific">Candidatus Mycobacterium methanotrophicum</name>
    <dbReference type="NCBI Taxonomy" id="2943498"/>
    <lineage>
        <taxon>Bacteria</taxon>
        <taxon>Bacillati</taxon>
        <taxon>Actinomycetota</taxon>
        <taxon>Actinomycetes</taxon>
        <taxon>Mycobacteriales</taxon>
        <taxon>Mycobacteriaceae</taxon>
        <taxon>Mycobacterium</taxon>
    </lineage>
</organism>
<keyword evidence="3" id="KW-1185">Reference proteome</keyword>
<accession>A0ABY4QKG3</accession>
<feature type="region of interest" description="Disordered" evidence="1">
    <location>
        <begin position="195"/>
        <end position="222"/>
    </location>
</feature>